<protein>
    <recommendedName>
        <fullName evidence="14">Helicase ATP-binding domain-containing protein</fullName>
    </recommendedName>
</protein>
<evidence type="ECO:0000256" key="3">
    <source>
        <dbReference type="ARBA" id="ARBA00008435"/>
    </source>
</evidence>
<dbReference type="Pfam" id="PF06733">
    <property type="entry name" value="DEAD_2"/>
    <property type="match status" value="1"/>
</dbReference>
<dbReference type="InterPro" id="IPR006555">
    <property type="entry name" value="ATP-dep_Helicase_C"/>
</dbReference>
<dbReference type="InterPro" id="IPR014013">
    <property type="entry name" value="Helic_SF1/SF2_ATP-bd_DinG/Rad3"/>
</dbReference>
<dbReference type="SMART" id="SM00488">
    <property type="entry name" value="DEXDc2"/>
    <property type="match status" value="1"/>
</dbReference>
<dbReference type="InterPro" id="IPR013020">
    <property type="entry name" value="Rad3/Chl1-like"/>
</dbReference>
<dbReference type="InterPro" id="IPR045028">
    <property type="entry name" value="DinG/Rad3-like"/>
</dbReference>
<dbReference type="Proteomes" id="UP000604825">
    <property type="component" value="Unassembled WGS sequence"/>
</dbReference>
<keyword evidence="9" id="KW-0408">Iron</keyword>
<sequence length="673" mass="75034">MPMPPPPPRKDFPAFPFAPYPIQSEFMSFLYAALSSGPGALALLESPTGTGKTLSIICSALQWLLDHRDAAATAPALQRHRCPGDDDEPDWLRDFTPLPPVKESTKKKVKPPALRKPVVSRKPDGFGEEDSGDDEREFLLEDSSEGEELDDEEDEEEVTPKVYFTSRTHSQLSQFVGELKRTEFAGRIRTLEDDERKSARESLGLNLKNSVVIIDEAHNLADSLTNMYNSKITSSQLKTVLSHLDEYFNRFHNVLGAANQRYIQTLTVLTRSFICVLINNQDGASTMSSMTINQFLFSLDIDNINIVKLCQFVKESNIIHKVSGYADKLTSIQKQFDLQLHDEGSSIACFQALVDFLCSLLNSNDDGRIIVAKQKLGGQPYEAYLKFVMLCAEKIFSEVTRDAYAVILAGGTLQPIEETRLRLCPSLPPTDIKFFTCNHIVPPESILPIAVTRGPSGMTFDFSYNSRSSPSMIEELGRFICNIITVVPEGVVMFFSSYDYERRVYDAWMTAGTISKISKKKHVFREPRNSADVEAVLNKYKETIESCSKSSQDTGVNGALLLAVVGGKISEGINFSNGMGRCVIMVGLPYPSPSDVELIETIKHIESISSSFLAGDDKASSRKYDDECELQPGYDILRKCTRGGREYYENLCMKAVNQSIGKLLLALFIFFLI</sequence>
<evidence type="ECO:0000256" key="13">
    <source>
        <dbReference type="SAM" id="MobiDB-lite"/>
    </source>
</evidence>
<keyword evidence="6" id="KW-0378">Hydrolase</keyword>
<evidence type="ECO:0000256" key="1">
    <source>
        <dbReference type="ARBA" id="ARBA00001966"/>
    </source>
</evidence>
<organism evidence="15 16">
    <name type="scientific">Miscanthus lutarioriparius</name>
    <dbReference type="NCBI Taxonomy" id="422564"/>
    <lineage>
        <taxon>Eukaryota</taxon>
        <taxon>Viridiplantae</taxon>
        <taxon>Streptophyta</taxon>
        <taxon>Embryophyta</taxon>
        <taxon>Tracheophyta</taxon>
        <taxon>Spermatophyta</taxon>
        <taxon>Magnoliopsida</taxon>
        <taxon>Liliopsida</taxon>
        <taxon>Poales</taxon>
        <taxon>Poaceae</taxon>
        <taxon>PACMAD clade</taxon>
        <taxon>Panicoideae</taxon>
        <taxon>Andropogonodae</taxon>
        <taxon>Andropogoneae</taxon>
        <taxon>Saccharinae</taxon>
        <taxon>Miscanthus</taxon>
    </lineage>
</organism>
<dbReference type="InterPro" id="IPR006554">
    <property type="entry name" value="Helicase-like_DEXD_c2"/>
</dbReference>
<reference evidence="15" key="1">
    <citation type="submission" date="2020-10" db="EMBL/GenBank/DDBJ databases">
        <authorList>
            <person name="Han B."/>
            <person name="Lu T."/>
            <person name="Zhao Q."/>
            <person name="Huang X."/>
            <person name="Zhao Y."/>
        </authorList>
    </citation>
    <scope>NUCLEOTIDE SEQUENCE</scope>
</reference>
<feature type="domain" description="Helicase ATP-binding" evidence="14">
    <location>
        <begin position="9"/>
        <end position="266"/>
    </location>
</feature>
<dbReference type="PANTHER" id="PTHR11472:SF41">
    <property type="entry name" value="ATP-DEPENDENT DNA HELICASE DDX11-RELATED"/>
    <property type="match status" value="1"/>
</dbReference>
<dbReference type="GO" id="GO:0046872">
    <property type="term" value="F:metal ion binding"/>
    <property type="evidence" value="ECO:0007669"/>
    <property type="project" value="UniProtKB-KW"/>
</dbReference>
<evidence type="ECO:0000313" key="15">
    <source>
        <dbReference type="EMBL" id="CAD6211955.1"/>
    </source>
</evidence>
<dbReference type="SMART" id="SM00491">
    <property type="entry name" value="HELICc2"/>
    <property type="match status" value="1"/>
</dbReference>
<evidence type="ECO:0000256" key="12">
    <source>
        <dbReference type="ARBA" id="ARBA00023242"/>
    </source>
</evidence>
<keyword evidence="7" id="KW-0347">Helicase</keyword>
<evidence type="ECO:0000256" key="8">
    <source>
        <dbReference type="ARBA" id="ARBA00022840"/>
    </source>
</evidence>
<keyword evidence="12" id="KW-0539">Nucleus</keyword>
<dbReference type="AlphaFoldDB" id="A0A811MXX6"/>
<dbReference type="GO" id="GO:0005524">
    <property type="term" value="F:ATP binding"/>
    <property type="evidence" value="ECO:0007669"/>
    <property type="project" value="UniProtKB-KW"/>
</dbReference>
<evidence type="ECO:0000256" key="7">
    <source>
        <dbReference type="ARBA" id="ARBA00022806"/>
    </source>
</evidence>
<evidence type="ECO:0000256" key="5">
    <source>
        <dbReference type="ARBA" id="ARBA00022741"/>
    </source>
</evidence>
<name>A0A811MXX6_9POAL</name>
<dbReference type="GO" id="GO:0006139">
    <property type="term" value="P:nucleobase-containing compound metabolic process"/>
    <property type="evidence" value="ECO:0007669"/>
    <property type="project" value="InterPro"/>
</dbReference>
<evidence type="ECO:0000256" key="10">
    <source>
        <dbReference type="ARBA" id="ARBA00023014"/>
    </source>
</evidence>
<evidence type="ECO:0000256" key="6">
    <source>
        <dbReference type="ARBA" id="ARBA00022801"/>
    </source>
</evidence>
<keyword evidence="4" id="KW-0479">Metal-binding</keyword>
<comment type="subcellular location">
    <subcellularLocation>
        <location evidence="2">Nucleus</location>
    </subcellularLocation>
</comment>
<evidence type="ECO:0000313" key="16">
    <source>
        <dbReference type="Proteomes" id="UP000604825"/>
    </source>
</evidence>
<evidence type="ECO:0000259" key="14">
    <source>
        <dbReference type="PROSITE" id="PS51193"/>
    </source>
</evidence>
<dbReference type="EMBL" id="CAJGYO010000002">
    <property type="protein sequence ID" value="CAD6211955.1"/>
    <property type="molecule type" value="Genomic_DNA"/>
</dbReference>
<keyword evidence="11" id="KW-0413">Isomerase</keyword>
<dbReference type="PROSITE" id="PS00690">
    <property type="entry name" value="DEAH_ATP_HELICASE"/>
    <property type="match status" value="1"/>
</dbReference>
<dbReference type="InterPro" id="IPR027417">
    <property type="entry name" value="P-loop_NTPase"/>
</dbReference>
<accession>A0A811MXX6</accession>
<comment type="cofactor">
    <cofactor evidence="1">
        <name>[4Fe-4S] cluster</name>
        <dbReference type="ChEBI" id="CHEBI:49883"/>
    </cofactor>
</comment>
<dbReference type="GO" id="GO:0051536">
    <property type="term" value="F:iron-sulfur cluster binding"/>
    <property type="evidence" value="ECO:0007669"/>
    <property type="project" value="UniProtKB-KW"/>
</dbReference>
<evidence type="ECO:0000256" key="2">
    <source>
        <dbReference type="ARBA" id="ARBA00004123"/>
    </source>
</evidence>
<dbReference type="OrthoDB" id="267079at2759"/>
<dbReference type="GO" id="GO:0003677">
    <property type="term" value="F:DNA binding"/>
    <property type="evidence" value="ECO:0007669"/>
    <property type="project" value="InterPro"/>
</dbReference>
<dbReference type="GO" id="GO:0005634">
    <property type="term" value="C:nucleus"/>
    <property type="evidence" value="ECO:0007669"/>
    <property type="project" value="UniProtKB-SubCell"/>
</dbReference>
<proteinExistence type="inferred from homology"/>
<evidence type="ECO:0000256" key="11">
    <source>
        <dbReference type="ARBA" id="ARBA00023235"/>
    </source>
</evidence>
<gene>
    <name evidence="15" type="ORF">NCGR_LOCUS7781</name>
</gene>
<dbReference type="InterPro" id="IPR002464">
    <property type="entry name" value="DNA/RNA_helicase_DEAH_CS"/>
</dbReference>
<evidence type="ECO:0000256" key="9">
    <source>
        <dbReference type="ARBA" id="ARBA00023004"/>
    </source>
</evidence>
<comment type="similarity">
    <text evidence="3">Belongs to the DEAD box helicase family. DEAH subfamily. DDX11/CHL1 sub-subfamily.</text>
</comment>
<feature type="compositionally biased region" description="Acidic residues" evidence="13">
    <location>
        <begin position="126"/>
        <end position="136"/>
    </location>
</feature>
<dbReference type="PANTHER" id="PTHR11472">
    <property type="entry name" value="DNA REPAIR DEAD HELICASE RAD3/XP-D SUBFAMILY MEMBER"/>
    <property type="match status" value="1"/>
</dbReference>
<dbReference type="Gene3D" id="3.40.50.300">
    <property type="entry name" value="P-loop containing nucleotide triphosphate hydrolases"/>
    <property type="match status" value="3"/>
</dbReference>
<dbReference type="GO" id="GO:0016818">
    <property type="term" value="F:hydrolase activity, acting on acid anhydrides, in phosphorus-containing anhydrides"/>
    <property type="evidence" value="ECO:0007669"/>
    <property type="project" value="InterPro"/>
</dbReference>
<keyword evidence="5" id="KW-0547">Nucleotide-binding</keyword>
<keyword evidence="16" id="KW-1185">Reference proteome</keyword>
<dbReference type="InterPro" id="IPR010614">
    <property type="entry name" value="RAD3-like_helicase_DEAD"/>
</dbReference>
<evidence type="ECO:0000256" key="4">
    <source>
        <dbReference type="ARBA" id="ARBA00022723"/>
    </source>
</evidence>
<dbReference type="PROSITE" id="PS51193">
    <property type="entry name" value="HELICASE_ATP_BIND_2"/>
    <property type="match status" value="1"/>
</dbReference>
<dbReference type="SUPFAM" id="SSF52540">
    <property type="entry name" value="P-loop containing nucleoside triphosphate hydrolases"/>
    <property type="match status" value="1"/>
</dbReference>
<dbReference type="GO" id="GO:0034085">
    <property type="term" value="P:establishment of sister chromatid cohesion"/>
    <property type="evidence" value="ECO:0007669"/>
    <property type="project" value="TreeGrafter"/>
</dbReference>
<dbReference type="GO" id="GO:0006974">
    <property type="term" value="P:DNA damage response"/>
    <property type="evidence" value="ECO:0007669"/>
    <property type="project" value="UniProtKB-ARBA"/>
</dbReference>
<dbReference type="GO" id="GO:0003678">
    <property type="term" value="F:DNA helicase activity"/>
    <property type="evidence" value="ECO:0007669"/>
    <property type="project" value="InterPro"/>
</dbReference>
<feature type="region of interest" description="Disordered" evidence="13">
    <location>
        <begin position="74"/>
        <end position="136"/>
    </location>
</feature>
<keyword evidence="8" id="KW-0067">ATP-binding</keyword>
<dbReference type="NCBIfam" id="TIGR00604">
    <property type="entry name" value="rad3"/>
    <property type="match status" value="1"/>
</dbReference>
<dbReference type="Pfam" id="PF13307">
    <property type="entry name" value="Helicase_C_2"/>
    <property type="match status" value="1"/>
</dbReference>
<comment type="caution">
    <text evidence="15">The sequence shown here is derived from an EMBL/GenBank/DDBJ whole genome shotgun (WGS) entry which is preliminary data.</text>
</comment>
<keyword evidence="10" id="KW-0411">Iron-sulfur</keyword>